<dbReference type="KEGG" id="ise:JBKA6_0521"/>
<organism evidence="1 2">
    <name type="scientific">Ichthyobacterium seriolicida</name>
    <dbReference type="NCBI Taxonomy" id="242600"/>
    <lineage>
        <taxon>Bacteria</taxon>
        <taxon>Pseudomonadati</taxon>
        <taxon>Bacteroidota</taxon>
        <taxon>Flavobacteriia</taxon>
        <taxon>Flavobacteriales</taxon>
        <taxon>Ichthyobacteriaceae</taxon>
        <taxon>Ichthyobacterium</taxon>
    </lineage>
</organism>
<accession>A0A1J1E5E8</accession>
<dbReference type="RefSeq" id="WP_096685603.1">
    <property type="nucleotide sequence ID" value="NZ_AP014564.1"/>
</dbReference>
<proteinExistence type="predicted"/>
<dbReference type="OrthoDB" id="9814063at2"/>
<dbReference type="PROSITE" id="PS51257">
    <property type="entry name" value="PROKAR_LIPOPROTEIN"/>
    <property type="match status" value="1"/>
</dbReference>
<sequence>MFKNLLSLLTLGLVVFSCSKSDEASEKALELKISSVKFEKSKNLNGDDVSEFYEKLFVTTTPARAKGKNVAPGAPTNGYPTEFTIAAANIVGDSVINVELPFNANFEALKTNATAKATITFKSAVEGVTLGRTTITGTSAEIPFEIPTAELTKEKLEAGFFKKELVFSKAGDTSSVKKYTVVVKFSNDKSDECEIKQRGFGFIVADTGANAKASFNQTATAPAAGTKVFAHYAAGNSSKNGDSAANAIEFELRKGKASTAYPAGGELDTAGVDSTKYFKADALILPDGAYIEVDDTPGSTANTAADVNPITGKKKSNAATAANTTDLKGGASNSTPQSYTFRVVAQDGTTKKHYKLTINATAPS</sequence>
<protein>
    <submittedName>
        <fullName evidence="1">Uncharacterized protein</fullName>
    </submittedName>
</protein>
<evidence type="ECO:0000313" key="1">
    <source>
        <dbReference type="EMBL" id="BAV94534.1"/>
    </source>
</evidence>
<name>A0A1J1E5E8_9FLAO</name>
<keyword evidence="2" id="KW-1185">Reference proteome</keyword>
<reference evidence="1 2" key="1">
    <citation type="submission" date="2014-03" db="EMBL/GenBank/DDBJ databases">
        <title>complete genome sequence of Flavobacteriaceae bacterium JBKA-6.</title>
        <authorList>
            <person name="Takano T."/>
            <person name="Nakamura Y."/>
            <person name="Takuma S."/>
            <person name="Yasuike M."/>
            <person name="Matsuyama T."/>
            <person name="Sakai T."/>
            <person name="Fujiwara A."/>
            <person name="Kimoto K."/>
            <person name="Fukuda Y."/>
            <person name="Kondo H."/>
            <person name="Hirono I."/>
            <person name="Nakayasu C."/>
        </authorList>
    </citation>
    <scope>NUCLEOTIDE SEQUENCE [LARGE SCALE GENOMIC DNA]</scope>
    <source>
        <strain evidence="1 2">JBKA-6</strain>
    </source>
</reference>
<dbReference type="Proteomes" id="UP000243197">
    <property type="component" value="Chromosome"/>
</dbReference>
<dbReference type="EMBL" id="AP014564">
    <property type="protein sequence ID" value="BAV94534.1"/>
    <property type="molecule type" value="Genomic_DNA"/>
</dbReference>
<gene>
    <name evidence="1" type="ORF">JBKA6_0521</name>
</gene>
<dbReference type="AlphaFoldDB" id="A0A1J1E5E8"/>
<evidence type="ECO:0000313" key="2">
    <source>
        <dbReference type="Proteomes" id="UP000243197"/>
    </source>
</evidence>